<dbReference type="PANTHER" id="PTHR48073:SF2">
    <property type="entry name" value="O-SUCCINYLBENZOATE SYNTHASE"/>
    <property type="match status" value="1"/>
</dbReference>
<dbReference type="InterPro" id="IPR013342">
    <property type="entry name" value="Mandelate_racemase_C"/>
</dbReference>
<dbReference type="SUPFAM" id="SSF51604">
    <property type="entry name" value="Enolase C-terminal domain-like"/>
    <property type="match status" value="1"/>
</dbReference>
<dbReference type="GO" id="GO:0046872">
    <property type="term" value="F:metal ion binding"/>
    <property type="evidence" value="ECO:0007669"/>
    <property type="project" value="UniProtKB-KW"/>
</dbReference>
<dbReference type="GO" id="GO:0016855">
    <property type="term" value="F:racemase and epimerase activity, acting on amino acids and derivatives"/>
    <property type="evidence" value="ECO:0007669"/>
    <property type="project" value="UniProtKB-UniRule"/>
</dbReference>
<feature type="binding site" evidence="6">
    <location>
        <position position="220"/>
    </location>
    <ligand>
        <name>Mg(2+)</name>
        <dbReference type="ChEBI" id="CHEBI:18420"/>
    </ligand>
</feature>
<name>A0A410P3B5_VELA1</name>
<comment type="similarity">
    <text evidence="1 7">Belongs to the mandelate racemase/muconate lactonizing enzyme family.</text>
</comment>
<sequence>MQKGMQIKQHEVLPLRAPLSQPFRTAFGQHDTLDNLLFKIELNNGVVGFGEAAVATHITGETLSQTQNNLKKCGQSLCGRNVADYLSISSALHRQVPDNKAALAAVEMAVFDALARSLKIPLWRFYGERPVKLHTDITIVIDSVENARKKAREFYVRGFRAFKIKIGRDRDQDLERVIAVAKIAKNSKLYLDANQGYSAEQTLKFLKDLETYNIIPDLIEQPVPKNDREGLKKVTRLAKTKVCADESVRDMADAIWAVKEKACDVINIKLMKCGLVQAKEIAFLARANRMGLMVGGMMESSLAMTCSAHIASGLGFIDYVDLDTPFFLKDRHRHKFLSKSGEYDLSKTKSGIDIIP</sequence>
<dbReference type="Pfam" id="PF02746">
    <property type="entry name" value="MR_MLE_N"/>
    <property type="match status" value="1"/>
</dbReference>
<dbReference type="Gene3D" id="3.30.390.10">
    <property type="entry name" value="Enolase-like, N-terminal domain"/>
    <property type="match status" value="1"/>
</dbReference>
<dbReference type="KEGG" id="vai:BU251_02400"/>
<feature type="binding site" evidence="6">
    <location>
        <position position="192"/>
    </location>
    <ligand>
        <name>Mg(2+)</name>
        <dbReference type="ChEBI" id="CHEBI:18420"/>
    </ligand>
</feature>
<dbReference type="SFLD" id="SFLDS00001">
    <property type="entry name" value="Enolase"/>
    <property type="match status" value="1"/>
</dbReference>
<gene>
    <name evidence="9" type="ORF">BU251_02400</name>
</gene>
<keyword evidence="4 7" id="KW-0413">Isomerase</keyword>
<accession>A0A410P3B5</accession>
<reference evidence="9 10" key="1">
    <citation type="submission" date="2017-01" db="EMBL/GenBank/DDBJ databases">
        <title>First insights into the biology of 'candidatus Vampirococcus archaeovorus'.</title>
        <authorList>
            <person name="Kizina J."/>
            <person name="Jordan S."/>
            <person name="Stueber K."/>
            <person name="Reinhardt R."/>
            <person name="Harder J."/>
        </authorList>
    </citation>
    <scope>NUCLEOTIDE SEQUENCE [LARGE SCALE GENOMIC DNA]</scope>
    <source>
        <strain evidence="9 10">LiM</strain>
    </source>
</reference>
<dbReference type="SFLD" id="SFLDG00180">
    <property type="entry name" value="muconate_cycloisomerase"/>
    <property type="match status" value="1"/>
</dbReference>
<evidence type="ECO:0000313" key="9">
    <source>
        <dbReference type="EMBL" id="QAT16659.1"/>
    </source>
</evidence>
<keyword evidence="2 6" id="KW-0479">Metal-binding</keyword>
<protein>
    <recommendedName>
        <fullName evidence="7">Dipeptide epimerase</fullName>
        <ecNumber evidence="7">5.1.1.-</ecNumber>
    </recommendedName>
</protein>
<dbReference type="GO" id="GO:0006518">
    <property type="term" value="P:peptide metabolic process"/>
    <property type="evidence" value="ECO:0007669"/>
    <property type="project" value="UniProtKB-ARBA"/>
</dbReference>
<dbReference type="EC" id="5.1.1.-" evidence="7"/>
<evidence type="ECO:0000259" key="8">
    <source>
        <dbReference type="SMART" id="SM00922"/>
    </source>
</evidence>
<keyword evidence="3 6" id="KW-0460">Magnesium</keyword>
<dbReference type="InterPro" id="IPR013341">
    <property type="entry name" value="Mandelate_racemase_N_dom"/>
</dbReference>
<dbReference type="AlphaFoldDB" id="A0A410P3B5"/>
<dbReference type="SFLD" id="SFLDF00009">
    <property type="entry name" value="o-succinylbenzoate_synthase"/>
    <property type="match status" value="1"/>
</dbReference>
<dbReference type="Proteomes" id="UP000287243">
    <property type="component" value="Chromosome"/>
</dbReference>
<feature type="binding site" evidence="6">
    <location>
        <position position="245"/>
    </location>
    <ligand>
        <name>Mg(2+)</name>
        <dbReference type="ChEBI" id="CHEBI:18420"/>
    </ligand>
</feature>
<dbReference type="CDD" id="cd03319">
    <property type="entry name" value="L-Ala-DL-Glu_epimerase"/>
    <property type="match status" value="1"/>
</dbReference>
<comment type="cofactor">
    <cofactor evidence="6 7">
        <name>Mg(2+)</name>
        <dbReference type="ChEBI" id="CHEBI:18420"/>
    </cofactor>
    <text evidence="6 7">Binds 1 Mg(2+) ion per subunit.</text>
</comment>
<evidence type="ECO:0000256" key="5">
    <source>
        <dbReference type="PIRSR" id="PIRSR634603-1"/>
    </source>
</evidence>
<evidence type="ECO:0000256" key="3">
    <source>
        <dbReference type="ARBA" id="ARBA00022842"/>
    </source>
</evidence>
<feature type="active site" description="Proton acceptor; specific for (S)-substrate epimerization" evidence="5">
    <location>
        <position position="269"/>
    </location>
</feature>
<dbReference type="InterPro" id="IPR034603">
    <property type="entry name" value="Dipeptide_epimerase"/>
</dbReference>
<dbReference type="InterPro" id="IPR029017">
    <property type="entry name" value="Enolase-like_N"/>
</dbReference>
<evidence type="ECO:0000256" key="4">
    <source>
        <dbReference type="ARBA" id="ARBA00023235"/>
    </source>
</evidence>
<dbReference type="EMBL" id="CP019384">
    <property type="protein sequence ID" value="QAT16659.1"/>
    <property type="molecule type" value="Genomic_DNA"/>
</dbReference>
<evidence type="ECO:0000256" key="1">
    <source>
        <dbReference type="ARBA" id="ARBA00008031"/>
    </source>
</evidence>
<dbReference type="FunFam" id="3.30.390.10:FF:000009">
    <property type="entry name" value="Hydrophobic dipeptide epimerase"/>
    <property type="match status" value="1"/>
</dbReference>
<feature type="active site" description="Proton acceptor; specific for (R)-substrate epimerization" evidence="5">
    <location>
        <position position="165"/>
    </location>
</feature>
<evidence type="ECO:0000256" key="7">
    <source>
        <dbReference type="RuleBase" id="RU366006"/>
    </source>
</evidence>
<evidence type="ECO:0000313" key="10">
    <source>
        <dbReference type="Proteomes" id="UP000287243"/>
    </source>
</evidence>
<keyword evidence="10" id="KW-1185">Reference proteome</keyword>
<dbReference type="Gene3D" id="3.20.20.120">
    <property type="entry name" value="Enolase-like C-terminal domain"/>
    <property type="match status" value="1"/>
</dbReference>
<dbReference type="Pfam" id="PF13378">
    <property type="entry name" value="MR_MLE_C"/>
    <property type="match status" value="1"/>
</dbReference>
<evidence type="ECO:0000256" key="2">
    <source>
        <dbReference type="ARBA" id="ARBA00022723"/>
    </source>
</evidence>
<dbReference type="PANTHER" id="PTHR48073">
    <property type="entry name" value="O-SUCCINYLBENZOATE SYNTHASE-RELATED"/>
    <property type="match status" value="1"/>
</dbReference>
<dbReference type="InterPro" id="IPR029065">
    <property type="entry name" value="Enolase_C-like"/>
</dbReference>
<dbReference type="SUPFAM" id="SSF54826">
    <property type="entry name" value="Enolase N-terminal domain-like"/>
    <property type="match status" value="1"/>
</dbReference>
<dbReference type="OrthoDB" id="9775391at2"/>
<proteinExistence type="inferred from homology"/>
<dbReference type="SMART" id="SM00922">
    <property type="entry name" value="MR_MLE"/>
    <property type="match status" value="1"/>
</dbReference>
<feature type="domain" description="Mandelate racemase/muconate lactonizing enzyme C-terminal" evidence="8">
    <location>
        <begin position="144"/>
        <end position="241"/>
    </location>
</feature>
<evidence type="ECO:0000256" key="6">
    <source>
        <dbReference type="PIRSR" id="PIRSR634603-3"/>
    </source>
</evidence>
<organism evidence="9 10">
    <name type="scientific">Velamenicoccus archaeovorus</name>
    <dbReference type="NCBI Taxonomy" id="1930593"/>
    <lineage>
        <taxon>Bacteria</taxon>
        <taxon>Pseudomonadati</taxon>
        <taxon>Candidatus Omnitrophota</taxon>
        <taxon>Candidatus Velamenicoccus</taxon>
    </lineage>
</organism>
<dbReference type="InterPro" id="IPR036849">
    <property type="entry name" value="Enolase-like_C_sf"/>
</dbReference>